<reference evidence="9 10" key="1">
    <citation type="journal article" date="2015" name="Genome Biol. Evol.">
        <title>Comparative Genomics of a Bacterivorous Green Alga Reveals Evolutionary Causalities and Consequences of Phago-Mixotrophic Mode of Nutrition.</title>
        <authorList>
            <person name="Burns J.A."/>
            <person name="Paasch A."/>
            <person name="Narechania A."/>
            <person name="Kim E."/>
        </authorList>
    </citation>
    <scope>NUCLEOTIDE SEQUENCE [LARGE SCALE GENOMIC DNA]</scope>
    <source>
        <strain evidence="9 10">PLY_AMNH</strain>
    </source>
</reference>
<protein>
    <recommendedName>
        <fullName evidence="5">Neutral ceramidase</fullName>
        <ecNumber evidence="5">3.5.1.23</ecNumber>
    </recommendedName>
</protein>
<dbReference type="GO" id="GO:0005576">
    <property type="term" value="C:extracellular region"/>
    <property type="evidence" value="ECO:0007669"/>
    <property type="project" value="TreeGrafter"/>
</dbReference>
<dbReference type="PANTHER" id="PTHR12670:SF1">
    <property type="entry name" value="NEUTRAL CERAMIDASE"/>
    <property type="match status" value="1"/>
</dbReference>
<keyword evidence="5" id="KW-0746">Sphingolipid metabolism</keyword>
<keyword evidence="5" id="KW-0443">Lipid metabolism</keyword>
<comment type="catalytic activity">
    <reaction evidence="5">
        <text>an N-acylsphing-4-enine + H2O = sphing-4-enine + a fatty acid</text>
        <dbReference type="Rhea" id="RHEA:20856"/>
        <dbReference type="ChEBI" id="CHEBI:15377"/>
        <dbReference type="ChEBI" id="CHEBI:28868"/>
        <dbReference type="ChEBI" id="CHEBI:52639"/>
        <dbReference type="ChEBI" id="CHEBI:57756"/>
        <dbReference type="EC" id="3.5.1.23"/>
    </reaction>
</comment>
<dbReference type="GO" id="GO:0016020">
    <property type="term" value="C:membrane"/>
    <property type="evidence" value="ECO:0007669"/>
    <property type="project" value="GOC"/>
</dbReference>
<evidence type="ECO:0000256" key="5">
    <source>
        <dbReference type="RuleBase" id="RU366019"/>
    </source>
</evidence>
<feature type="domain" description="Neutral/alkaline non-lysosomal ceramidase C-terminal" evidence="8">
    <location>
        <begin position="531"/>
        <end position="707"/>
    </location>
</feature>
<dbReference type="GO" id="GO:0046872">
    <property type="term" value="F:metal ion binding"/>
    <property type="evidence" value="ECO:0007669"/>
    <property type="project" value="UniProtKB-KW"/>
</dbReference>
<evidence type="ECO:0000256" key="4">
    <source>
        <dbReference type="PIRSR" id="PIRSR606823-2"/>
    </source>
</evidence>
<dbReference type="InterPro" id="IPR006823">
    <property type="entry name" value="Ceramidase_alk"/>
</dbReference>
<comment type="cofactor">
    <cofactor evidence="4">
        <name>Zn(2+)</name>
        <dbReference type="ChEBI" id="CHEBI:29105"/>
    </cofactor>
    <text evidence="4">Binds 1 zinc ion per subunit.</text>
</comment>
<dbReference type="InterPro" id="IPR031329">
    <property type="entry name" value="NEUT/ALK_ceramidase_N"/>
</dbReference>
<evidence type="ECO:0000256" key="3">
    <source>
        <dbReference type="PIRSR" id="PIRSR606823-1"/>
    </source>
</evidence>
<dbReference type="GO" id="GO:0042759">
    <property type="term" value="P:long-chain fatty acid biosynthetic process"/>
    <property type="evidence" value="ECO:0007669"/>
    <property type="project" value="TreeGrafter"/>
</dbReference>
<keyword evidence="10" id="KW-1185">Reference proteome</keyword>
<keyword evidence="2 5" id="KW-0378">Hydrolase</keyword>
<feature type="binding site" evidence="4">
    <location>
        <position position="460"/>
    </location>
    <ligand>
        <name>Zn(2+)</name>
        <dbReference type="ChEBI" id="CHEBI:29105"/>
    </ligand>
</feature>
<dbReference type="PANTHER" id="PTHR12670">
    <property type="entry name" value="CERAMIDASE"/>
    <property type="match status" value="1"/>
</dbReference>
<evidence type="ECO:0000313" key="9">
    <source>
        <dbReference type="EMBL" id="KAK3276091.1"/>
    </source>
</evidence>
<evidence type="ECO:0000259" key="7">
    <source>
        <dbReference type="Pfam" id="PF04734"/>
    </source>
</evidence>
<accession>A0AAE0L8J4</accession>
<proteinExistence type="inferred from homology"/>
<feature type="binding site" evidence="4">
    <location>
        <position position="499"/>
    </location>
    <ligand>
        <name>Zn(2+)</name>
        <dbReference type="ChEBI" id="CHEBI:29105"/>
    </ligand>
</feature>
<dbReference type="EMBL" id="LGRX02006772">
    <property type="protein sequence ID" value="KAK3276091.1"/>
    <property type="molecule type" value="Genomic_DNA"/>
</dbReference>
<dbReference type="Gene3D" id="2.60.40.2300">
    <property type="entry name" value="Neutral/alkaline non-lysosomal ceramidase, C-terminal domain"/>
    <property type="match status" value="1"/>
</dbReference>
<evidence type="ECO:0000259" key="8">
    <source>
        <dbReference type="Pfam" id="PF17048"/>
    </source>
</evidence>
<organism evidence="9 10">
    <name type="scientific">Cymbomonas tetramitiformis</name>
    <dbReference type="NCBI Taxonomy" id="36881"/>
    <lineage>
        <taxon>Eukaryota</taxon>
        <taxon>Viridiplantae</taxon>
        <taxon>Chlorophyta</taxon>
        <taxon>Pyramimonadophyceae</taxon>
        <taxon>Pyramimonadales</taxon>
        <taxon>Pyramimonadaceae</taxon>
        <taxon>Cymbomonas</taxon>
    </lineage>
</organism>
<comment type="similarity">
    <text evidence="1 5">Belongs to the neutral ceramidase family.</text>
</comment>
<comment type="caution">
    <text evidence="9">The sequence shown here is derived from an EMBL/GenBank/DDBJ whole genome shotgun (WGS) entry which is preliminary data.</text>
</comment>
<keyword evidence="4" id="KW-0862">Zinc</keyword>
<feature type="binding site" evidence="4">
    <location>
        <position position="226"/>
    </location>
    <ligand>
        <name>Zn(2+)</name>
        <dbReference type="ChEBI" id="CHEBI:29105"/>
    </ligand>
</feature>
<evidence type="ECO:0000256" key="1">
    <source>
        <dbReference type="ARBA" id="ARBA00009835"/>
    </source>
</evidence>
<dbReference type="GO" id="GO:0046512">
    <property type="term" value="P:sphingosine biosynthetic process"/>
    <property type="evidence" value="ECO:0007669"/>
    <property type="project" value="TreeGrafter"/>
</dbReference>
<feature type="active site" description="Nucleophile" evidence="3">
    <location>
        <position position="275"/>
    </location>
</feature>
<gene>
    <name evidence="9" type="ORF">CYMTET_15820</name>
</gene>
<evidence type="ECO:0000313" key="10">
    <source>
        <dbReference type="Proteomes" id="UP001190700"/>
    </source>
</evidence>
<feature type="binding site" evidence="4">
    <location>
        <position position="117"/>
    </location>
    <ligand>
        <name>Zn(2+)</name>
        <dbReference type="ChEBI" id="CHEBI:29105"/>
    </ligand>
</feature>
<keyword evidence="6" id="KW-0732">Signal</keyword>
<dbReference type="Pfam" id="PF04734">
    <property type="entry name" value="Ceramidase_alk"/>
    <property type="match status" value="1"/>
</dbReference>
<feature type="domain" description="Neutral/alkaline non-lysosomal ceramidase N-terminal" evidence="7">
    <location>
        <begin position="24"/>
        <end position="528"/>
    </location>
</feature>
<evidence type="ECO:0000256" key="6">
    <source>
        <dbReference type="SAM" id="SignalP"/>
    </source>
</evidence>
<dbReference type="AlphaFoldDB" id="A0AAE0L8J4"/>
<dbReference type="Proteomes" id="UP001190700">
    <property type="component" value="Unassembled WGS sequence"/>
</dbReference>
<name>A0AAE0L8J4_9CHLO</name>
<dbReference type="GO" id="GO:0046514">
    <property type="term" value="P:ceramide catabolic process"/>
    <property type="evidence" value="ECO:0007669"/>
    <property type="project" value="InterPro"/>
</dbReference>
<dbReference type="Pfam" id="PF17048">
    <property type="entry name" value="Ceramidse_alk_C"/>
    <property type="match status" value="1"/>
</dbReference>
<dbReference type="InterPro" id="IPR038445">
    <property type="entry name" value="NCDase_C_sf"/>
</dbReference>
<dbReference type="GO" id="GO:0017040">
    <property type="term" value="F:N-acylsphingosine amidohydrolase activity"/>
    <property type="evidence" value="ECO:0007669"/>
    <property type="project" value="UniProtKB-UniRule"/>
</dbReference>
<evidence type="ECO:0000256" key="2">
    <source>
        <dbReference type="ARBA" id="ARBA00022801"/>
    </source>
</evidence>
<feature type="chain" id="PRO_5042207251" description="Neutral ceramidase" evidence="6">
    <location>
        <begin position="22"/>
        <end position="716"/>
    </location>
</feature>
<feature type="signal peptide" evidence="6">
    <location>
        <begin position="1"/>
        <end position="21"/>
    </location>
</feature>
<keyword evidence="4" id="KW-0479">Metal-binding</keyword>
<sequence length="716" mass="77759">MKLHTPFAALLLLLQVGQVWATQYLIGAGRFDITGPAADVNMMGYSMTSQTTAGVHTRQYSRAFIFAEPQPAGKRVVYVSIDACMTSQLVTIRVLEKLAEKYGDLYSANNVVISGIHTHAGPGGYLQYILYTVSALGFVKESFDVLVSGIVESVVLAHEDLQPGRALINEGELLDASINRSPTSYLLNPAEERAKYQHDTDKAMTQLRLQNSMGEDVGGMNFFAVHCTSLPVENKLISSDNKGAAALMMESSHQPATNRSQFVAAFGQANPGDISPNTLGAFCTDTGLPCQKEKSTCNGRSEKCRGRGPGYPDFFSSTHIIAEKQATKAKELFDTATEELEGGIDSRQMWVDMSSYKVHLADGTNVSTCKASIGYSLAAGTTDGPGAFDFTQGTTSSNPFWSAISHLLKKPSKEITECQGKKPILLPTGEMTEPYDWDPAIVSVSLLRVGNLLIAAVPVELTTMSGRRLKETVRAAAEDAFGAKLHVVIAGLSNTYASYTATPEEYDAQRYEAASTLYGPNTLAAWQQQFTYLTRAMAKGTSVPAGPSPPDLESKQWSFLPGVVADEVPLGKHFGEVSEDVEDKVYHAGDVVSAEFHSSCPRNDLRTGGTFLEVQRLVPGVMKQLRRHVRAQTFTDTWETAYLDNDFGTKFIWSRPASISTHSTAQITWEIPTDVVPGTYRLKHYNAYKPLIGSIKQFSGVSSSFKVATGNSTATQ</sequence>
<dbReference type="InterPro" id="IPR031331">
    <property type="entry name" value="NEUT/ALK_ceramidase_C"/>
</dbReference>
<dbReference type="EC" id="3.5.1.23" evidence="5"/>